<keyword evidence="2" id="KW-1185">Reference proteome</keyword>
<protein>
    <submittedName>
        <fullName evidence="1">Jg20798 protein</fullName>
    </submittedName>
</protein>
<evidence type="ECO:0000313" key="1">
    <source>
        <dbReference type="EMBL" id="CAH2232123.1"/>
    </source>
</evidence>
<name>A0A8S4R8C5_9NEOP</name>
<organism evidence="1 2">
    <name type="scientific">Pararge aegeria aegeria</name>
    <dbReference type="NCBI Taxonomy" id="348720"/>
    <lineage>
        <taxon>Eukaryota</taxon>
        <taxon>Metazoa</taxon>
        <taxon>Ecdysozoa</taxon>
        <taxon>Arthropoda</taxon>
        <taxon>Hexapoda</taxon>
        <taxon>Insecta</taxon>
        <taxon>Pterygota</taxon>
        <taxon>Neoptera</taxon>
        <taxon>Endopterygota</taxon>
        <taxon>Lepidoptera</taxon>
        <taxon>Glossata</taxon>
        <taxon>Ditrysia</taxon>
        <taxon>Papilionoidea</taxon>
        <taxon>Nymphalidae</taxon>
        <taxon>Satyrinae</taxon>
        <taxon>Satyrini</taxon>
        <taxon>Parargina</taxon>
        <taxon>Pararge</taxon>
    </lineage>
</organism>
<dbReference type="EMBL" id="CAKXAJ010024867">
    <property type="protein sequence ID" value="CAH2232123.1"/>
    <property type="molecule type" value="Genomic_DNA"/>
</dbReference>
<comment type="caution">
    <text evidence="1">The sequence shown here is derived from an EMBL/GenBank/DDBJ whole genome shotgun (WGS) entry which is preliminary data.</text>
</comment>
<gene>
    <name evidence="1" type="primary">jg20798</name>
    <name evidence="1" type="ORF">PAEG_LOCUS10438</name>
</gene>
<dbReference type="AlphaFoldDB" id="A0A8S4R8C5"/>
<dbReference type="Proteomes" id="UP000838756">
    <property type="component" value="Unassembled WGS sequence"/>
</dbReference>
<dbReference type="OrthoDB" id="425681at2759"/>
<sequence length="111" mass="13726">MLRISWTQKVSNVRVLQRVARSRELLLIIKKRKVEYLGHVLRHERYQLLRLIMMGKVEGKRRVPTRRLRRFWRKKSWLRNIREWTNVESVEVLFRLAEDREKFAELTSNLQ</sequence>
<evidence type="ECO:0000313" key="2">
    <source>
        <dbReference type="Proteomes" id="UP000838756"/>
    </source>
</evidence>
<reference evidence="1" key="1">
    <citation type="submission" date="2022-03" db="EMBL/GenBank/DDBJ databases">
        <authorList>
            <person name="Lindestad O."/>
        </authorList>
    </citation>
    <scope>NUCLEOTIDE SEQUENCE</scope>
</reference>
<proteinExistence type="predicted"/>
<accession>A0A8S4R8C5</accession>